<dbReference type="PANTHER" id="PTHR43606:SF2">
    <property type="entry name" value="ALKALINE PHOSPHATASE FAMILY PROTEIN (AFU_ORTHOLOGUE AFUA_5G03860)"/>
    <property type="match status" value="1"/>
</dbReference>
<proteinExistence type="predicted"/>
<dbReference type="InterPro" id="IPR029052">
    <property type="entry name" value="Metallo-depent_PP-like"/>
</dbReference>
<gene>
    <name evidence="3" type="ORF">GDR74_07660</name>
</gene>
<reference evidence="3 4" key="1">
    <citation type="submission" date="2019-10" db="EMBL/GenBank/DDBJ databases">
        <title>Isolation, Identification of Microvirga thermotolerans HR1, a novel thermophilic bacterium and Comparative Genomics of the genus Microvirga.</title>
        <authorList>
            <person name="Li J."/>
            <person name="Zhang W."/>
            <person name="Lin M."/>
            <person name="Wang J."/>
        </authorList>
    </citation>
    <scope>NUCLEOTIDE SEQUENCE [LARGE SCALE GENOMIC DNA]</scope>
    <source>
        <strain evidence="3 4">HR1</strain>
    </source>
</reference>
<sequence>MSVPRRHFLLASLAGTLALRPFGILEAAPRLPDDPFTLGVASGAPRPDSVVIWTRLAPKPLEGGGMPETPVAVDWQVAEDESFRRIVRKGRAVAEPASAHAVHVTVTGLRPARWYWYRFRVGRAASPVGRTRTAAAPGMTGDLRFAYASCQQYEQGYYAAYAELARRDLDFVVHLGDYIYESSWGSRHVRKHQGGIPTTLPEFRERYALYRLDPDLQAAHAAFPWLSIWDDHEVANDYADDRSPAMADRDQFLKVRAAAYQAYYEHMPLPPAARPRGPSAVIYDRYRFGDMASVILLDDRQYRSPHACLTGRSASPRADCPDRLREDRTMLGAEQEAWLDRALAGTRTRWTVIAQQTLMAERDLDPGDGHGYWMDGWDGYAAGRRRLLDGISAHRVANPVVIGGDVHAFFAADLKRDFHDEKAEVIATEFCGTSITSEGPNAKGIATVRAKNPHIRYARGDKRGFATVSLRSGHCAVDFEAVENEKERRSPVSRIASFVCLDGRPGVQEA</sequence>
<evidence type="ECO:0000259" key="1">
    <source>
        <dbReference type="Pfam" id="PF09423"/>
    </source>
</evidence>
<dbReference type="InterPro" id="IPR032093">
    <property type="entry name" value="PhoD_N"/>
</dbReference>
<dbReference type="AlphaFoldDB" id="A0A5P9K029"/>
<evidence type="ECO:0000313" key="3">
    <source>
        <dbReference type="EMBL" id="QFU18063.1"/>
    </source>
</evidence>
<feature type="domain" description="PhoD-like phosphatase metallophosphatase" evidence="1">
    <location>
        <begin position="145"/>
        <end position="479"/>
    </location>
</feature>
<evidence type="ECO:0000313" key="4">
    <source>
        <dbReference type="Proteomes" id="UP000325614"/>
    </source>
</evidence>
<dbReference type="EMBL" id="CP045423">
    <property type="protein sequence ID" value="QFU18063.1"/>
    <property type="molecule type" value="Genomic_DNA"/>
</dbReference>
<accession>A0A5P9K029</accession>
<dbReference type="InterPro" id="IPR052900">
    <property type="entry name" value="Phospholipid_Metab_Enz"/>
</dbReference>
<keyword evidence="4" id="KW-1185">Reference proteome</keyword>
<dbReference type="InterPro" id="IPR038607">
    <property type="entry name" value="PhoD-like_sf"/>
</dbReference>
<dbReference type="InterPro" id="IPR018946">
    <property type="entry name" value="PhoD-like_MPP"/>
</dbReference>
<dbReference type="Pfam" id="PF16655">
    <property type="entry name" value="PhoD_N"/>
    <property type="match status" value="1"/>
</dbReference>
<dbReference type="KEGG" id="mico:GDR74_07660"/>
<protein>
    <submittedName>
        <fullName evidence="3">Alkaline phosphatase</fullName>
    </submittedName>
</protein>
<dbReference type="Gene3D" id="2.60.40.380">
    <property type="entry name" value="Purple acid phosphatase-like, N-terminal"/>
    <property type="match status" value="1"/>
</dbReference>
<dbReference type="SUPFAM" id="SSF56300">
    <property type="entry name" value="Metallo-dependent phosphatases"/>
    <property type="match status" value="1"/>
</dbReference>
<feature type="domain" description="Phospholipase D N-terminal" evidence="2">
    <location>
        <begin position="38"/>
        <end position="133"/>
    </location>
</feature>
<dbReference type="PANTHER" id="PTHR43606">
    <property type="entry name" value="PHOSPHATASE, PUTATIVE (AFU_ORTHOLOGUE AFUA_6G08710)-RELATED"/>
    <property type="match status" value="1"/>
</dbReference>
<evidence type="ECO:0000259" key="2">
    <source>
        <dbReference type="Pfam" id="PF16655"/>
    </source>
</evidence>
<dbReference type="Gene3D" id="3.60.21.70">
    <property type="entry name" value="PhoD-like phosphatase"/>
    <property type="match status" value="1"/>
</dbReference>
<name>A0A5P9K029_9HYPH</name>
<dbReference type="Pfam" id="PF09423">
    <property type="entry name" value="PhoD"/>
    <property type="match status" value="1"/>
</dbReference>
<dbReference type="CDD" id="cd07389">
    <property type="entry name" value="MPP_PhoD"/>
    <property type="match status" value="1"/>
</dbReference>
<organism evidence="3 4">
    <name type="scientific">Microvirga thermotolerans</name>
    <dbReference type="NCBI Taxonomy" id="2651334"/>
    <lineage>
        <taxon>Bacteria</taxon>
        <taxon>Pseudomonadati</taxon>
        <taxon>Pseudomonadota</taxon>
        <taxon>Alphaproteobacteria</taxon>
        <taxon>Hyphomicrobiales</taxon>
        <taxon>Methylobacteriaceae</taxon>
        <taxon>Microvirga</taxon>
    </lineage>
</organism>
<dbReference type="Proteomes" id="UP000325614">
    <property type="component" value="Chromosome"/>
</dbReference>